<evidence type="ECO:0000259" key="13">
    <source>
        <dbReference type="PROSITE" id="PS50887"/>
    </source>
</evidence>
<dbReference type="InterPro" id="IPR036097">
    <property type="entry name" value="HisK_dim/P_sf"/>
</dbReference>
<dbReference type="SUPFAM" id="SSF55874">
    <property type="entry name" value="ATPase domain of HSP90 chaperone/DNA topoisomerase II/histidine kinase"/>
    <property type="match status" value="1"/>
</dbReference>
<dbReference type="Pfam" id="PF00072">
    <property type="entry name" value="Response_reg"/>
    <property type="match status" value="1"/>
</dbReference>
<accession>A0A564TNF1</accession>
<dbReference type="InterPro" id="IPR003661">
    <property type="entry name" value="HisK_dim/P_dom"/>
</dbReference>
<keyword evidence="5 14" id="KW-0808">Transferase</keyword>
<dbReference type="EC" id="2.7.13.3" evidence="2"/>
<dbReference type="InterPro" id="IPR000160">
    <property type="entry name" value="GGDEF_dom"/>
</dbReference>
<evidence type="ECO:0000313" key="14">
    <source>
        <dbReference type="EMBL" id="VUX08728.1"/>
    </source>
</evidence>
<comment type="catalytic activity">
    <reaction evidence="1">
        <text>ATP + protein L-histidine = ADP + protein N-phospho-L-histidine.</text>
        <dbReference type="EC" id="2.7.13.3"/>
    </reaction>
</comment>
<dbReference type="Gene3D" id="3.40.50.2300">
    <property type="match status" value="1"/>
</dbReference>
<dbReference type="RefSeq" id="WP_144367041.1">
    <property type="nucleotide sequence ID" value="NZ_CABHNA010000054.1"/>
</dbReference>
<dbReference type="InterPro" id="IPR005467">
    <property type="entry name" value="His_kinase_dom"/>
</dbReference>
<feature type="domain" description="GGDEF" evidence="13">
    <location>
        <begin position="225"/>
        <end position="357"/>
    </location>
</feature>
<dbReference type="PROSITE" id="PS50109">
    <property type="entry name" value="HIS_KIN"/>
    <property type="match status" value="1"/>
</dbReference>
<evidence type="ECO:0000256" key="9">
    <source>
        <dbReference type="PROSITE-ProRule" id="PRU00169"/>
    </source>
</evidence>
<evidence type="ECO:0000259" key="11">
    <source>
        <dbReference type="PROSITE" id="PS50109"/>
    </source>
</evidence>
<dbReference type="InterPro" id="IPR043128">
    <property type="entry name" value="Rev_trsase/Diguanyl_cyclase"/>
</dbReference>
<gene>
    <name evidence="14" type="primary">rpfC_4</name>
    <name evidence="14" type="ORF">RTSSTS7063_01480</name>
</gene>
<evidence type="ECO:0000256" key="1">
    <source>
        <dbReference type="ARBA" id="ARBA00000085"/>
    </source>
</evidence>
<proteinExistence type="predicted"/>
<dbReference type="PROSITE" id="PS50110">
    <property type="entry name" value="RESPONSE_REGULATORY"/>
    <property type="match status" value="1"/>
</dbReference>
<keyword evidence="10" id="KW-1133">Transmembrane helix</keyword>
<evidence type="ECO:0000256" key="6">
    <source>
        <dbReference type="ARBA" id="ARBA00022777"/>
    </source>
</evidence>
<dbReference type="PANTHER" id="PTHR43047:SF64">
    <property type="entry name" value="HISTIDINE KINASE CONTAINING CHEY-HOMOLOGOUS RECEIVER DOMAIN AND PAS DOMAIN-RELATED"/>
    <property type="match status" value="1"/>
</dbReference>
<feature type="domain" description="Histidine kinase" evidence="11">
    <location>
        <begin position="679"/>
        <end position="903"/>
    </location>
</feature>
<dbReference type="InterPro" id="IPR036890">
    <property type="entry name" value="HATPase_C_sf"/>
</dbReference>
<dbReference type="Gene3D" id="3.30.70.270">
    <property type="match status" value="1"/>
</dbReference>
<evidence type="ECO:0000256" key="5">
    <source>
        <dbReference type="ARBA" id="ARBA00022679"/>
    </source>
</evidence>
<dbReference type="InterPro" id="IPR003594">
    <property type="entry name" value="HATPase_dom"/>
</dbReference>
<dbReference type="Pfam" id="PF00512">
    <property type="entry name" value="HisKA"/>
    <property type="match status" value="1"/>
</dbReference>
<dbReference type="PROSITE" id="PS50887">
    <property type="entry name" value="GGDEF"/>
    <property type="match status" value="1"/>
</dbReference>
<keyword evidence="10" id="KW-0472">Membrane</keyword>
<dbReference type="CDD" id="cd17546">
    <property type="entry name" value="REC_hyHK_CKI1_RcsC-like"/>
    <property type="match status" value="1"/>
</dbReference>
<sequence length="1059" mass="122756">MKEKEKKITRILRIFMMLLTCILIALFFGIMILVSDMQGTARVVNYAGLVRGKTQQIIKLENAQNPQDEMIREVDAYIDGLRHGSDELNLIRLDDKAFQDKMEVLEQFFEQLKEEIYKAREEGYENTQIINKSETFFTICDETTGLAESYSQKLASSLNRLEKIVVVDIIGIVCLLGYELFKALRYAAQNRVLRQKVYLDEATGLPNKNKCEEILASEEPLTDRESTAVMVFDLNNLRIINDRQGHERGDQYIRSFAEQLRAALPEKYFVGRDGGDEFIAVLKQVDHEQVKDCLQMIREQTERYSKNHPDMPLSYAVGYALSTDFPGSNMKDLFRYADKNMYVDKNRAKMKEAADKRRLRSRLLQSVKEKGFHFTDCLYCDAIVDQYVVLRASSEFFLADDGSYSGAVEQIIQELAEEKKRRELWEKLQLSEIRETLTEEHQVEEYFYCHKDGDRVLRGRITLLLPDFAENGNLHHFLIGFDVYQDRDRLIVNEKKQLTQFYEQLTQSILENGNYIEALMDTAEIIQSVNLTQNLLEKIFWQNRENRQIPDIKLPCPYDTYCKTCQRFVTKETRENYRITENPAQLIERFKAGEKQVTVEYQVEQSDGSRCWWQETVLMSQEMVYESKTKQTSTVIGAIILFKDISEFHEQEDRERERLQVAYEKADLESRAKTEFMNRMSHDIRTPINGILGMIQMIRKNYKDQEKIEECVDKMDLSVQHLSELVNDVLDMSKIESGYLELQNDTFDLNTLIDQVEVVVSAQVEAMEISYESHREKVNHTMLSGDTLQIRRIMLNLFSNAIKYNKRGGRIDTYVKELSFDGMCAAFEFRITDTGVGMSREYIKEELFKPFTQEINDARTQYKGTGLGMSIVKGLVEKMGGTIRVSSTPGVGTEFRFYLSFPVVQPEKESQNEECVQRTKQDLKEDKPLRGYHILLAEDNEINMEIAEFYLEEAGAQVTKAWNGREAVELFKQSGLREYDAVLMDIMMPEMDGKEASRKIRSMADQREDAAEIPILAMTAQASTESIHQCKSAGMNECIFKPVNAKELIRLLQDIVAKI</sequence>
<dbReference type="EMBL" id="CABHNA010000054">
    <property type="protein sequence ID" value="VUX08728.1"/>
    <property type="molecule type" value="Genomic_DNA"/>
</dbReference>
<dbReference type="Pfam" id="PF00990">
    <property type="entry name" value="GGDEF"/>
    <property type="match status" value="1"/>
</dbReference>
<feature type="modified residue" description="4-aspartylphosphate" evidence="9">
    <location>
        <position position="985"/>
    </location>
</feature>
<keyword evidence="7" id="KW-0902">Two-component regulatory system</keyword>
<dbReference type="InterPro" id="IPR001789">
    <property type="entry name" value="Sig_transdc_resp-reg_receiver"/>
</dbReference>
<dbReference type="SUPFAM" id="SSF52172">
    <property type="entry name" value="CheY-like"/>
    <property type="match status" value="1"/>
</dbReference>
<dbReference type="CDD" id="cd00082">
    <property type="entry name" value="HisKA"/>
    <property type="match status" value="1"/>
</dbReference>
<comment type="function">
    <text evidence="8">May play the central regulatory role in sporulation. It may be an element of the effector pathway responsible for the activation of sporulation genes in response to nutritional stress. Spo0A may act in concert with spo0H (a sigma factor) to control the expression of some genes that are critical to the sporulation process.</text>
</comment>
<protein>
    <recommendedName>
        <fullName evidence="3">Stage 0 sporulation protein A homolog</fullName>
        <ecNumber evidence="2">2.7.13.3</ecNumber>
    </recommendedName>
</protein>
<keyword evidence="15" id="KW-1185">Reference proteome</keyword>
<evidence type="ECO:0000256" key="8">
    <source>
        <dbReference type="ARBA" id="ARBA00024867"/>
    </source>
</evidence>
<organism evidence="14 15">
    <name type="scientific">[Ruminococcus] torques</name>
    <dbReference type="NCBI Taxonomy" id="33039"/>
    <lineage>
        <taxon>Bacteria</taxon>
        <taxon>Bacillati</taxon>
        <taxon>Bacillota</taxon>
        <taxon>Clostridia</taxon>
        <taxon>Lachnospirales</taxon>
        <taxon>Lachnospiraceae</taxon>
        <taxon>Mediterraneibacter</taxon>
    </lineage>
</organism>
<dbReference type="SUPFAM" id="SSF47384">
    <property type="entry name" value="Homodimeric domain of signal transducing histidine kinase"/>
    <property type="match status" value="1"/>
</dbReference>
<dbReference type="SMART" id="SM00388">
    <property type="entry name" value="HisKA"/>
    <property type="match status" value="1"/>
</dbReference>
<dbReference type="Gene3D" id="1.10.287.130">
    <property type="match status" value="1"/>
</dbReference>
<feature type="transmembrane region" description="Helical" evidence="10">
    <location>
        <begin position="12"/>
        <end position="34"/>
    </location>
</feature>
<evidence type="ECO:0000259" key="12">
    <source>
        <dbReference type="PROSITE" id="PS50110"/>
    </source>
</evidence>
<evidence type="ECO:0000256" key="2">
    <source>
        <dbReference type="ARBA" id="ARBA00012438"/>
    </source>
</evidence>
<keyword evidence="10" id="KW-0812">Transmembrane</keyword>
<evidence type="ECO:0000256" key="10">
    <source>
        <dbReference type="SAM" id="Phobius"/>
    </source>
</evidence>
<dbReference type="InterPro" id="IPR029787">
    <property type="entry name" value="Nucleotide_cyclase"/>
</dbReference>
<evidence type="ECO:0000313" key="15">
    <source>
        <dbReference type="Proteomes" id="UP000363661"/>
    </source>
</evidence>
<dbReference type="SMART" id="SM00267">
    <property type="entry name" value="GGDEF"/>
    <property type="match status" value="1"/>
</dbReference>
<evidence type="ECO:0000256" key="3">
    <source>
        <dbReference type="ARBA" id="ARBA00018672"/>
    </source>
</evidence>
<evidence type="ECO:0000256" key="7">
    <source>
        <dbReference type="ARBA" id="ARBA00023012"/>
    </source>
</evidence>
<reference evidence="14 15" key="1">
    <citation type="submission" date="2019-07" db="EMBL/GenBank/DDBJ databases">
        <authorList>
            <person name="Hibberd C M."/>
            <person name="Gehrig L. J."/>
            <person name="Chang H.-W."/>
            <person name="Venkatesh S."/>
        </authorList>
    </citation>
    <scope>NUCLEOTIDE SEQUENCE [LARGE SCALE GENOMIC DNA]</scope>
    <source>
        <strain evidence="14">Ruminococcus_torques_SSTS_Bg7063</strain>
    </source>
</reference>
<dbReference type="Pfam" id="PF02518">
    <property type="entry name" value="HATPase_c"/>
    <property type="match status" value="1"/>
</dbReference>
<evidence type="ECO:0000256" key="4">
    <source>
        <dbReference type="ARBA" id="ARBA00022553"/>
    </source>
</evidence>
<dbReference type="SUPFAM" id="SSF55073">
    <property type="entry name" value="Nucleotide cyclase"/>
    <property type="match status" value="1"/>
</dbReference>
<dbReference type="PRINTS" id="PR00344">
    <property type="entry name" value="BCTRLSENSOR"/>
</dbReference>
<dbReference type="Proteomes" id="UP000363661">
    <property type="component" value="Unassembled WGS sequence"/>
</dbReference>
<name>A0A564TNF1_9FIRM</name>
<keyword evidence="6" id="KW-0418">Kinase</keyword>
<dbReference type="SMART" id="SM00448">
    <property type="entry name" value="REC"/>
    <property type="match status" value="1"/>
</dbReference>
<dbReference type="SMART" id="SM00387">
    <property type="entry name" value="HATPase_c"/>
    <property type="match status" value="1"/>
</dbReference>
<dbReference type="InterPro" id="IPR004358">
    <property type="entry name" value="Sig_transdc_His_kin-like_C"/>
</dbReference>
<dbReference type="CDD" id="cd01949">
    <property type="entry name" value="GGDEF"/>
    <property type="match status" value="1"/>
</dbReference>
<feature type="domain" description="Response regulatory" evidence="12">
    <location>
        <begin position="933"/>
        <end position="1056"/>
    </location>
</feature>
<dbReference type="AlphaFoldDB" id="A0A564TNF1"/>
<dbReference type="GO" id="GO:0000155">
    <property type="term" value="F:phosphorelay sensor kinase activity"/>
    <property type="evidence" value="ECO:0007669"/>
    <property type="project" value="InterPro"/>
</dbReference>
<dbReference type="NCBIfam" id="TIGR00254">
    <property type="entry name" value="GGDEF"/>
    <property type="match status" value="1"/>
</dbReference>
<keyword evidence="4 9" id="KW-0597">Phosphoprotein</keyword>
<dbReference type="InterPro" id="IPR011006">
    <property type="entry name" value="CheY-like_superfamily"/>
</dbReference>
<dbReference type="Gene3D" id="3.30.565.10">
    <property type="entry name" value="Histidine kinase-like ATPase, C-terminal domain"/>
    <property type="match status" value="1"/>
</dbReference>
<dbReference type="PANTHER" id="PTHR43047">
    <property type="entry name" value="TWO-COMPONENT HISTIDINE PROTEIN KINASE"/>
    <property type="match status" value="1"/>
</dbReference>